<keyword evidence="6 8" id="KW-0472">Membrane</keyword>
<keyword evidence="3 8" id="KW-0813">Transport</keyword>
<feature type="transmembrane region" description="Helical" evidence="8">
    <location>
        <begin position="192"/>
        <end position="210"/>
    </location>
</feature>
<dbReference type="Pfam" id="PF00909">
    <property type="entry name" value="Ammonium_transp"/>
    <property type="match status" value="1"/>
</dbReference>
<evidence type="ECO:0000313" key="10">
    <source>
        <dbReference type="Proteomes" id="UP000887540"/>
    </source>
</evidence>
<evidence type="ECO:0000256" key="6">
    <source>
        <dbReference type="ARBA" id="ARBA00023136"/>
    </source>
</evidence>
<comment type="subcellular location">
    <subcellularLocation>
        <location evidence="8">Cell membrane</location>
        <topology evidence="8">Multi-pass membrane protein</topology>
    </subcellularLocation>
    <subcellularLocation>
        <location evidence="1">Membrane</location>
        <topology evidence="1">Multi-pass membrane protein</topology>
    </subcellularLocation>
</comment>
<dbReference type="PROSITE" id="PS01219">
    <property type="entry name" value="AMMONIUM_TRANSP"/>
    <property type="match status" value="1"/>
</dbReference>
<accession>A0A914CAS3</accession>
<feature type="transmembrane region" description="Helical" evidence="8">
    <location>
        <begin position="354"/>
        <end position="379"/>
    </location>
</feature>
<keyword evidence="5 8" id="KW-1133">Transmembrane helix</keyword>
<feature type="transmembrane region" description="Helical" evidence="8">
    <location>
        <begin position="280"/>
        <end position="302"/>
    </location>
</feature>
<dbReference type="PANTHER" id="PTHR11730:SF6">
    <property type="entry name" value="AMMONIUM TRANSPORTER"/>
    <property type="match status" value="1"/>
</dbReference>
<dbReference type="GO" id="GO:0008519">
    <property type="term" value="F:ammonium channel activity"/>
    <property type="evidence" value="ECO:0007669"/>
    <property type="project" value="InterPro"/>
</dbReference>
<evidence type="ECO:0000256" key="1">
    <source>
        <dbReference type="ARBA" id="ARBA00004141"/>
    </source>
</evidence>
<dbReference type="WBParaSite" id="ACRNAN_Path_742.g2816.t1">
    <property type="protein sequence ID" value="ACRNAN_Path_742.g2816.t1"/>
    <property type="gene ID" value="ACRNAN_Path_742.g2816"/>
</dbReference>
<keyword evidence="10" id="KW-1185">Reference proteome</keyword>
<evidence type="ECO:0000256" key="5">
    <source>
        <dbReference type="ARBA" id="ARBA00022989"/>
    </source>
</evidence>
<comment type="caution">
    <text evidence="8">Lacks conserved residue(s) required for the propagation of feature annotation.</text>
</comment>
<organism evidence="10 11">
    <name type="scientific">Acrobeloides nanus</name>
    <dbReference type="NCBI Taxonomy" id="290746"/>
    <lineage>
        <taxon>Eukaryota</taxon>
        <taxon>Metazoa</taxon>
        <taxon>Ecdysozoa</taxon>
        <taxon>Nematoda</taxon>
        <taxon>Chromadorea</taxon>
        <taxon>Rhabditida</taxon>
        <taxon>Tylenchina</taxon>
        <taxon>Cephalobomorpha</taxon>
        <taxon>Cephaloboidea</taxon>
        <taxon>Cephalobidae</taxon>
        <taxon>Acrobeloides</taxon>
    </lineage>
</organism>
<dbReference type="Gene3D" id="1.10.3430.10">
    <property type="entry name" value="Ammonium transporter AmtB like domains"/>
    <property type="match status" value="1"/>
</dbReference>
<dbReference type="GO" id="GO:0005886">
    <property type="term" value="C:plasma membrane"/>
    <property type="evidence" value="ECO:0007669"/>
    <property type="project" value="UniProtKB-SubCell"/>
</dbReference>
<comment type="similarity">
    <text evidence="2 8">Belongs to the ammonia transporter channel (TC 1.A.11.2) family.</text>
</comment>
<evidence type="ECO:0000256" key="8">
    <source>
        <dbReference type="RuleBase" id="RU362002"/>
    </source>
</evidence>
<feature type="transmembrane region" description="Helical" evidence="8">
    <location>
        <begin position="149"/>
        <end position="171"/>
    </location>
</feature>
<dbReference type="PANTHER" id="PTHR11730">
    <property type="entry name" value="AMMONIUM TRANSPORTER"/>
    <property type="match status" value="1"/>
</dbReference>
<dbReference type="InterPro" id="IPR024041">
    <property type="entry name" value="NH4_transpt_AmtB-like_dom"/>
</dbReference>
<dbReference type="Proteomes" id="UP000887540">
    <property type="component" value="Unplaced"/>
</dbReference>
<protein>
    <recommendedName>
        <fullName evidence="8">Ammonium transporter</fullName>
    </recommendedName>
</protein>
<feature type="transmembrane region" description="Helical" evidence="8">
    <location>
        <begin position="104"/>
        <end position="122"/>
    </location>
</feature>
<feature type="transmembrane region" description="Helical" evidence="8">
    <location>
        <begin position="80"/>
        <end position="99"/>
    </location>
</feature>
<proteinExistence type="inferred from homology"/>
<dbReference type="InterPro" id="IPR001905">
    <property type="entry name" value="Ammonium_transpt"/>
</dbReference>
<reference evidence="11" key="1">
    <citation type="submission" date="2022-11" db="UniProtKB">
        <authorList>
            <consortium name="WormBaseParasite"/>
        </authorList>
    </citation>
    <scope>IDENTIFICATION</scope>
</reference>
<evidence type="ECO:0000256" key="3">
    <source>
        <dbReference type="ARBA" id="ARBA00022448"/>
    </source>
</evidence>
<dbReference type="AlphaFoldDB" id="A0A914CAS3"/>
<sequence>MATIIFLMQAGFAFLEAGAVRSKNCTNILLMKVLESLITGIGYWAVGWGLAYGDNKNVKLEPFFGGSEFFLMGTTDYARWFFQYVFAATAATIISGAVAERITFYTYIIYSVFISCVVYPIITHWGWSEHGWMKHGIQTNYISVSYTDFAGSGMVHLLGGTIALVGALVIGPRIGKFPQFHGEQCVEIKGHSVPLSVLGGLILMFGFLAFTGGSTGQISSPGIGQVCAKAMVNTILCAAWSVIAVLVIQKKRTGKLGMLHAINGCLCGMISAAAGANQIYPWACSITGLGAGLSYLTFIELAKKLKVDDPLDAFALHVGGGIWGLVAVCIVGEKGIFYGIFYPEHTSFLNSLALLGWNMCCALVIIIFALATSFPLFYICKNLGILRVPIEAEIKGLDIYNHGEDAYPLVAYKNEWEEIKFQEELEKMIQALIQQEALDQQETGSINSQQNHKDSFATLESTSIDHELTHRRQNGHCVT</sequence>
<feature type="domain" description="Ammonium transporter AmtB-like" evidence="9">
    <location>
        <begin position="2"/>
        <end position="407"/>
    </location>
</feature>
<evidence type="ECO:0000313" key="11">
    <source>
        <dbReference type="WBParaSite" id="ACRNAN_Path_742.g2816.t1"/>
    </source>
</evidence>
<dbReference type="InterPro" id="IPR018047">
    <property type="entry name" value="Ammonium_transpt_CS"/>
</dbReference>
<dbReference type="InterPro" id="IPR029020">
    <property type="entry name" value="Ammonium/urea_transptr"/>
</dbReference>
<dbReference type="NCBIfam" id="TIGR00836">
    <property type="entry name" value="amt"/>
    <property type="match status" value="1"/>
</dbReference>
<evidence type="ECO:0000256" key="4">
    <source>
        <dbReference type="ARBA" id="ARBA00022692"/>
    </source>
</evidence>
<dbReference type="GO" id="GO:0097272">
    <property type="term" value="P:ammonium homeostasis"/>
    <property type="evidence" value="ECO:0007669"/>
    <property type="project" value="TreeGrafter"/>
</dbReference>
<evidence type="ECO:0000256" key="7">
    <source>
        <dbReference type="ARBA" id="ARBA00023177"/>
    </source>
</evidence>
<feature type="transmembrane region" description="Helical" evidence="8">
    <location>
        <begin position="230"/>
        <end position="249"/>
    </location>
</feature>
<name>A0A914CAS3_9BILA</name>
<evidence type="ECO:0000259" key="9">
    <source>
        <dbReference type="Pfam" id="PF00909"/>
    </source>
</evidence>
<dbReference type="SUPFAM" id="SSF111352">
    <property type="entry name" value="Ammonium transporter"/>
    <property type="match status" value="1"/>
</dbReference>
<keyword evidence="7 8" id="KW-0924">Ammonia transport</keyword>
<evidence type="ECO:0000256" key="2">
    <source>
        <dbReference type="ARBA" id="ARBA00005887"/>
    </source>
</evidence>
<keyword evidence="4 8" id="KW-0812">Transmembrane</keyword>
<feature type="transmembrane region" description="Helical" evidence="8">
    <location>
        <begin position="314"/>
        <end position="342"/>
    </location>
</feature>